<dbReference type="SUPFAM" id="SSF110849">
    <property type="entry name" value="ParB/Sulfiredoxin"/>
    <property type="match status" value="1"/>
</dbReference>
<dbReference type="InterPro" id="IPR004437">
    <property type="entry name" value="ParB/RepB/Spo0J"/>
</dbReference>
<dbReference type="SUPFAM" id="SSF109709">
    <property type="entry name" value="KorB DNA-binding domain-like"/>
    <property type="match status" value="1"/>
</dbReference>
<proteinExistence type="inferred from homology"/>
<dbReference type="InterPro" id="IPR036086">
    <property type="entry name" value="ParB/Sulfiredoxin_sf"/>
</dbReference>
<evidence type="ECO:0000256" key="2">
    <source>
        <dbReference type="ARBA" id="ARBA00022829"/>
    </source>
</evidence>
<feature type="domain" description="ParB-like N-terminal" evidence="5">
    <location>
        <begin position="29"/>
        <end position="119"/>
    </location>
</feature>
<dbReference type="GO" id="GO:0045881">
    <property type="term" value="P:positive regulation of sporulation resulting in formation of a cellular spore"/>
    <property type="evidence" value="ECO:0007669"/>
    <property type="project" value="TreeGrafter"/>
</dbReference>
<feature type="compositionally biased region" description="Low complexity" evidence="4">
    <location>
        <begin position="223"/>
        <end position="238"/>
    </location>
</feature>
<dbReference type="InterPro" id="IPR050336">
    <property type="entry name" value="Chromosome_partition/occlusion"/>
</dbReference>
<reference evidence="6" key="1">
    <citation type="submission" date="2020-02" db="EMBL/GenBank/DDBJ databases">
        <authorList>
            <person name="Meier V. D."/>
        </authorList>
    </citation>
    <scope>NUCLEOTIDE SEQUENCE</scope>
    <source>
        <strain evidence="6">AVDCRST_MAG10</strain>
    </source>
</reference>
<evidence type="ECO:0000256" key="3">
    <source>
        <dbReference type="ARBA" id="ARBA00023125"/>
    </source>
</evidence>
<name>A0A6J4IDG7_9ACTN</name>
<dbReference type="Pfam" id="PF17762">
    <property type="entry name" value="HTH_ParB"/>
    <property type="match status" value="1"/>
</dbReference>
<keyword evidence="3" id="KW-0238">DNA-binding</keyword>
<dbReference type="PANTHER" id="PTHR33375">
    <property type="entry name" value="CHROMOSOME-PARTITIONING PROTEIN PARB-RELATED"/>
    <property type="match status" value="1"/>
</dbReference>
<evidence type="ECO:0000259" key="5">
    <source>
        <dbReference type="SMART" id="SM00470"/>
    </source>
</evidence>
<dbReference type="GO" id="GO:0007059">
    <property type="term" value="P:chromosome segregation"/>
    <property type="evidence" value="ECO:0007669"/>
    <property type="project" value="UniProtKB-KW"/>
</dbReference>
<dbReference type="Pfam" id="PF02195">
    <property type="entry name" value="ParB_N"/>
    <property type="match status" value="1"/>
</dbReference>
<dbReference type="NCBIfam" id="TIGR00180">
    <property type="entry name" value="parB_part"/>
    <property type="match status" value="1"/>
</dbReference>
<dbReference type="SMART" id="SM00470">
    <property type="entry name" value="ParB"/>
    <property type="match status" value="1"/>
</dbReference>
<dbReference type="Gene3D" id="1.10.10.2830">
    <property type="match status" value="1"/>
</dbReference>
<accession>A0A6J4IDG7</accession>
<evidence type="ECO:0000256" key="4">
    <source>
        <dbReference type="SAM" id="MobiDB-lite"/>
    </source>
</evidence>
<dbReference type="GO" id="GO:0005694">
    <property type="term" value="C:chromosome"/>
    <property type="evidence" value="ECO:0007669"/>
    <property type="project" value="TreeGrafter"/>
</dbReference>
<feature type="region of interest" description="Disordered" evidence="4">
    <location>
        <begin position="1"/>
        <end position="21"/>
    </location>
</feature>
<comment type="similarity">
    <text evidence="1">Belongs to the ParB family.</text>
</comment>
<protein>
    <submittedName>
        <fullName evidence="6">Chromosome (Plasmid) partitioning protein ParB</fullName>
    </submittedName>
</protein>
<dbReference type="InterPro" id="IPR003115">
    <property type="entry name" value="ParB_N"/>
</dbReference>
<dbReference type="EMBL" id="CADCTB010000129">
    <property type="protein sequence ID" value="CAA9247977.1"/>
    <property type="molecule type" value="Genomic_DNA"/>
</dbReference>
<evidence type="ECO:0000256" key="1">
    <source>
        <dbReference type="ARBA" id="ARBA00006295"/>
    </source>
</evidence>
<dbReference type="FunFam" id="3.90.1530.30:FF:000001">
    <property type="entry name" value="Chromosome partitioning protein ParB"/>
    <property type="match status" value="1"/>
</dbReference>
<feature type="region of interest" description="Disordered" evidence="4">
    <location>
        <begin position="222"/>
        <end position="247"/>
    </location>
</feature>
<dbReference type="AlphaFoldDB" id="A0A6J4IDG7"/>
<organism evidence="6">
    <name type="scientific">uncultured Acidimicrobiales bacterium</name>
    <dbReference type="NCBI Taxonomy" id="310071"/>
    <lineage>
        <taxon>Bacteria</taxon>
        <taxon>Bacillati</taxon>
        <taxon>Actinomycetota</taxon>
        <taxon>Acidimicrobiia</taxon>
        <taxon>Acidimicrobiales</taxon>
        <taxon>environmental samples</taxon>
    </lineage>
</organism>
<dbReference type="GO" id="GO:0003677">
    <property type="term" value="F:DNA binding"/>
    <property type="evidence" value="ECO:0007669"/>
    <property type="project" value="UniProtKB-KW"/>
</dbReference>
<dbReference type="FunFam" id="1.10.10.2830:FF:000001">
    <property type="entry name" value="Chromosome partitioning protein ParB"/>
    <property type="match status" value="1"/>
</dbReference>
<sequence>MARQGGLGRGLGALIPPRTGTDADEATFQELPLGAITPNQRQPRTQFDEEALAALTGSVRELGVLQPVLVRATGGGTYELIAGERRWRAAKRAGLSMIPAIVRTVDDTLSLEQALVENVQREDLNPLDEAAAYQQLLEDFHLTHDELASRVGKSRAAISNTLRLFQLPPTVQRMVAEGRLTAGHARALLTTPDRAYQEALAQRIVTDGMSVRAVEEAARQHNAAQVAGGQAGPAAPAAGGSGASRRLRPPGLLELEELLSAHLDTRVAIAMGGSKGAKGKVTIEFATLEDLERIYRAMTSASPPHDELD</sequence>
<keyword evidence="2" id="KW-0159">Chromosome partition</keyword>
<dbReference type="PANTHER" id="PTHR33375:SF1">
    <property type="entry name" value="CHROMOSOME-PARTITIONING PROTEIN PARB-RELATED"/>
    <property type="match status" value="1"/>
</dbReference>
<dbReference type="CDD" id="cd16393">
    <property type="entry name" value="SPO0J_N"/>
    <property type="match status" value="1"/>
</dbReference>
<dbReference type="Pfam" id="PF23552">
    <property type="entry name" value="ParB_C"/>
    <property type="match status" value="1"/>
</dbReference>
<evidence type="ECO:0000313" key="6">
    <source>
        <dbReference type="EMBL" id="CAA9247977.1"/>
    </source>
</evidence>
<dbReference type="Gene3D" id="3.90.1530.30">
    <property type="match status" value="1"/>
</dbReference>
<dbReference type="InterPro" id="IPR041468">
    <property type="entry name" value="HTH_ParB/Spo0J"/>
</dbReference>
<feature type="compositionally biased region" description="Gly residues" evidence="4">
    <location>
        <begin position="1"/>
        <end position="11"/>
    </location>
</feature>
<gene>
    <name evidence="6" type="ORF">AVDCRST_MAG10-2009</name>
</gene>
<dbReference type="InterPro" id="IPR057240">
    <property type="entry name" value="ParB_dimer_C"/>
</dbReference>